<feature type="transmembrane region" description="Helical" evidence="1">
    <location>
        <begin position="400"/>
        <end position="421"/>
    </location>
</feature>
<keyword evidence="1" id="KW-0812">Transmembrane</keyword>
<comment type="caution">
    <text evidence="2">The sequence shown here is derived from an EMBL/GenBank/DDBJ whole genome shotgun (WGS) entry which is preliminary data.</text>
</comment>
<dbReference type="Proteomes" id="UP000693970">
    <property type="component" value="Unassembled WGS sequence"/>
</dbReference>
<dbReference type="OrthoDB" id="201504at2759"/>
<reference evidence="2" key="1">
    <citation type="journal article" date="2021" name="Sci. Rep.">
        <title>Diploid genomic architecture of Nitzschia inconspicua, an elite biomass production diatom.</title>
        <authorList>
            <person name="Oliver A."/>
            <person name="Podell S."/>
            <person name="Pinowska A."/>
            <person name="Traller J.C."/>
            <person name="Smith S.R."/>
            <person name="McClure R."/>
            <person name="Beliaev A."/>
            <person name="Bohutskyi P."/>
            <person name="Hill E.A."/>
            <person name="Rabines A."/>
            <person name="Zheng H."/>
            <person name="Allen L.Z."/>
            <person name="Kuo A."/>
            <person name="Grigoriev I.V."/>
            <person name="Allen A.E."/>
            <person name="Hazlebeck D."/>
            <person name="Allen E.E."/>
        </authorList>
    </citation>
    <scope>NUCLEOTIDE SEQUENCE</scope>
    <source>
        <strain evidence="2">Hildebrandi</strain>
    </source>
</reference>
<proteinExistence type="predicted"/>
<dbReference type="InterPro" id="IPR010721">
    <property type="entry name" value="UstE-like"/>
</dbReference>
<organism evidence="2 3">
    <name type="scientific">Nitzschia inconspicua</name>
    <dbReference type="NCBI Taxonomy" id="303405"/>
    <lineage>
        <taxon>Eukaryota</taxon>
        <taxon>Sar</taxon>
        <taxon>Stramenopiles</taxon>
        <taxon>Ochrophyta</taxon>
        <taxon>Bacillariophyta</taxon>
        <taxon>Bacillariophyceae</taxon>
        <taxon>Bacillariophycidae</taxon>
        <taxon>Bacillariales</taxon>
        <taxon>Bacillariaceae</taxon>
        <taxon>Nitzschia</taxon>
    </lineage>
</organism>
<name>A0A9K3KHB3_9STRA</name>
<feature type="transmembrane region" description="Helical" evidence="1">
    <location>
        <begin position="20"/>
        <end position="44"/>
    </location>
</feature>
<evidence type="ECO:0000313" key="2">
    <source>
        <dbReference type="EMBL" id="KAG7342963.1"/>
    </source>
</evidence>
<evidence type="ECO:0000256" key="1">
    <source>
        <dbReference type="SAM" id="Phobius"/>
    </source>
</evidence>
<sequence length="493" mass="55499">MTRLSSHKAVTTALPSRRRWQLWFVLLILFSILYVATASANVRLRGVTTSKIRIPRSKFFRKQTSGLGFMPIFIQHRHYTQRKPKRSQFGDLAVQIRGGGSNNDQSDDSSNIQTIQISSEEAMESSNTTIGTQETTDRRSVWTVIFTKTRQSVLSEGRKHQLLQYLKLWQQLAARFGPAVFTLLALQVSLRHTEQGVNPMTLYTLALLGAACGFHLFLYFITLGFALGVTLPLVVSLFVYQKQCQLSTLTLLHSIVAILWGLRLFAFLTIREYFHWPALHQKVVEVQAKMNIPFASKLLCWLVYSFFYVALMASCWSRHVQGAAAAASTEASSIWGITGYIGLFLQSTGLMLESVADLQKTNFKSRNPFTWCNVGLWKFSSHPNYLGEGLFWWGTYLAHGFHLLLPSALATVGLGFVMVVLKGSARSLASKQKEKYGQDPEFCDFQRSHNVFGPKHWWLRMPADGNGDDILQGSQETTTIQEVNASVSTNGFV</sequence>
<accession>A0A9K3KHB3</accession>
<keyword evidence="3" id="KW-1185">Reference proteome</keyword>
<protein>
    <submittedName>
        <fullName evidence="2">DUF1295 domain containing protein</fullName>
    </submittedName>
</protein>
<feature type="transmembrane region" description="Helical" evidence="1">
    <location>
        <begin position="290"/>
        <end position="311"/>
    </location>
</feature>
<dbReference type="Pfam" id="PF06966">
    <property type="entry name" value="DUF1295"/>
    <property type="match status" value="1"/>
</dbReference>
<evidence type="ECO:0000313" key="3">
    <source>
        <dbReference type="Proteomes" id="UP000693970"/>
    </source>
</evidence>
<dbReference type="PANTHER" id="PTHR32251">
    <property type="entry name" value="3-OXO-5-ALPHA-STEROID 4-DEHYDROGENASE"/>
    <property type="match status" value="1"/>
</dbReference>
<dbReference type="EMBL" id="JAGRRH010000024">
    <property type="protein sequence ID" value="KAG7342963.1"/>
    <property type="molecule type" value="Genomic_DNA"/>
</dbReference>
<feature type="transmembrane region" description="Helical" evidence="1">
    <location>
        <begin position="206"/>
        <end position="239"/>
    </location>
</feature>
<dbReference type="GO" id="GO:0016020">
    <property type="term" value="C:membrane"/>
    <property type="evidence" value="ECO:0007669"/>
    <property type="project" value="TreeGrafter"/>
</dbReference>
<feature type="transmembrane region" description="Helical" evidence="1">
    <location>
        <begin position="251"/>
        <end position="270"/>
    </location>
</feature>
<feature type="transmembrane region" description="Helical" evidence="1">
    <location>
        <begin position="323"/>
        <end position="345"/>
    </location>
</feature>
<reference evidence="2" key="2">
    <citation type="submission" date="2021-04" db="EMBL/GenBank/DDBJ databases">
        <authorList>
            <person name="Podell S."/>
        </authorList>
    </citation>
    <scope>NUCLEOTIDE SEQUENCE</scope>
    <source>
        <strain evidence="2">Hildebrandi</strain>
    </source>
</reference>
<keyword evidence="1" id="KW-1133">Transmembrane helix</keyword>
<keyword evidence="1" id="KW-0472">Membrane</keyword>
<gene>
    <name evidence="2" type="ORF">IV203_020908</name>
</gene>
<dbReference type="PANTHER" id="PTHR32251:SF17">
    <property type="entry name" value="STEROID 5-ALPHA REDUCTASE C-TERMINAL DOMAIN-CONTAINING PROTEIN"/>
    <property type="match status" value="1"/>
</dbReference>
<dbReference type="AlphaFoldDB" id="A0A9K3KHB3"/>